<evidence type="ECO:0000313" key="2">
    <source>
        <dbReference type="EMBL" id="BAY67857.1"/>
    </source>
</evidence>
<sequence length="175" mass="19236">MKFGSQLVLAAASLVLGLASVEIKPVSAAIVNYTFTVNSPTKTGSGLFRFDNSILVDGETRVQSLSFQFAGESTIYTEQNDPNYPDFPIVFLNRFSTGKISFALDYQFDNLANPDSFIRYEIAGEDFTIYSLNDPNFEVTSGIVSYTQIPEPAMLGGVVLVGTVTFMKKKKLIVR</sequence>
<dbReference type="InterPro" id="IPR013424">
    <property type="entry name" value="Ice-binding_C"/>
</dbReference>
<evidence type="ECO:0000313" key="3">
    <source>
        <dbReference type="Proteomes" id="UP000217507"/>
    </source>
</evidence>
<gene>
    <name evidence="2" type="ORF">NIES23_06390</name>
</gene>
<feature type="chain" id="PRO_5012825733" description="PEP-CTERM protein-sorting domain-containing protein" evidence="1">
    <location>
        <begin position="29"/>
        <end position="175"/>
    </location>
</feature>
<dbReference type="AlphaFoldDB" id="A0A1Z4KFY9"/>
<dbReference type="Proteomes" id="UP000217507">
    <property type="component" value="Chromosome"/>
</dbReference>
<evidence type="ECO:0008006" key="4">
    <source>
        <dbReference type="Google" id="ProtNLM"/>
    </source>
</evidence>
<proteinExistence type="predicted"/>
<accession>A0A1Z4KFY9</accession>
<name>A0A1Z4KFY9_ANAVA</name>
<evidence type="ECO:0000256" key="1">
    <source>
        <dbReference type="SAM" id="SignalP"/>
    </source>
</evidence>
<keyword evidence="1" id="KW-0732">Signal</keyword>
<dbReference type="NCBIfam" id="TIGR02595">
    <property type="entry name" value="PEP_CTERM"/>
    <property type="match status" value="1"/>
</dbReference>
<feature type="signal peptide" evidence="1">
    <location>
        <begin position="1"/>
        <end position="28"/>
    </location>
</feature>
<dbReference type="EMBL" id="AP018216">
    <property type="protein sequence ID" value="BAY67857.1"/>
    <property type="molecule type" value="Genomic_DNA"/>
</dbReference>
<organism evidence="2 3">
    <name type="scientific">Trichormus variabilis NIES-23</name>
    <dbReference type="NCBI Taxonomy" id="1973479"/>
    <lineage>
        <taxon>Bacteria</taxon>
        <taxon>Bacillati</taxon>
        <taxon>Cyanobacteriota</taxon>
        <taxon>Cyanophyceae</taxon>
        <taxon>Nostocales</taxon>
        <taxon>Nostocaceae</taxon>
        <taxon>Trichormus</taxon>
    </lineage>
</organism>
<reference evidence="2 3" key="1">
    <citation type="submission" date="2017-06" db="EMBL/GenBank/DDBJ databases">
        <title>Genome sequencing of cyanobaciteial culture collection at National Institute for Environmental Studies (NIES).</title>
        <authorList>
            <person name="Hirose Y."/>
            <person name="Shimura Y."/>
            <person name="Fujisawa T."/>
            <person name="Nakamura Y."/>
            <person name="Kawachi M."/>
        </authorList>
    </citation>
    <scope>NUCLEOTIDE SEQUENCE [LARGE SCALE GENOMIC DNA]</scope>
    <source>
        <strain evidence="2 3">NIES-23</strain>
    </source>
</reference>
<protein>
    <recommendedName>
        <fullName evidence="4">PEP-CTERM protein-sorting domain-containing protein</fullName>
    </recommendedName>
</protein>